<proteinExistence type="predicted"/>
<name>A0A0M3K167_ANISI</name>
<gene>
    <name evidence="1" type="ORF">ASIM_LOCUS14011</name>
</gene>
<reference evidence="3" key="1">
    <citation type="submission" date="2017-02" db="UniProtKB">
        <authorList>
            <consortium name="WormBaseParasite"/>
        </authorList>
    </citation>
    <scope>IDENTIFICATION</scope>
</reference>
<dbReference type="EMBL" id="UYRR01031579">
    <property type="protein sequence ID" value="VDK51197.1"/>
    <property type="molecule type" value="Genomic_DNA"/>
</dbReference>
<keyword evidence="2" id="KW-1185">Reference proteome</keyword>
<evidence type="ECO:0000313" key="2">
    <source>
        <dbReference type="Proteomes" id="UP000267096"/>
    </source>
</evidence>
<evidence type="ECO:0000313" key="1">
    <source>
        <dbReference type="EMBL" id="VDK51197.1"/>
    </source>
</evidence>
<organism evidence="3">
    <name type="scientific">Anisakis simplex</name>
    <name type="common">Herring worm</name>
    <dbReference type="NCBI Taxonomy" id="6269"/>
    <lineage>
        <taxon>Eukaryota</taxon>
        <taxon>Metazoa</taxon>
        <taxon>Ecdysozoa</taxon>
        <taxon>Nematoda</taxon>
        <taxon>Chromadorea</taxon>
        <taxon>Rhabditida</taxon>
        <taxon>Spirurina</taxon>
        <taxon>Ascaridomorpha</taxon>
        <taxon>Ascaridoidea</taxon>
        <taxon>Anisakidae</taxon>
        <taxon>Anisakis</taxon>
        <taxon>Anisakis simplex complex</taxon>
    </lineage>
</organism>
<dbReference type="AlphaFoldDB" id="A0A0M3K167"/>
<protein>
    <submittedName>
        <fullName evidence="3">Cytochrome P450</fullName>
    </submittedName>
</protein>
<reference evidence="1 2" key="2">
    <citation type="submission" date="2018-11" db="EMBL/GenBank/DDBJ databases">
        <authorList>
            <consortium name="Pathogen Informatics"/>
        </authorList>
    </citation>
    <scope>NUCLEOTIDE SEQUENCE [LARGE SCALE GENOMIC DNA]</scope>
</reference>
<dbReference type="WBParaSite" id="ASIM_0001459901-mRNA-1">
    <property type="protein sequence ID" value="ASIM_0001459901-mRNA-1"/>
    <property type="gene ID" value="ASIM_0001459901"/>
</dbReference>
<evidence type="ECO:0000313" key="3">
    <source>
        <dbReference type="WBParaSite" id="ASIM_0001459901-mRNA-1"/>
    </source>
</evidence>
<dbReference type="Proteomes" id="UP000267096">
    <property type="component" value="Unassembled WGS sequence"/>
</dbReference>
<sequence length="183" mass="20774">MICNLGEFCKNGFESVKRRVSDNSIGNPMQLSTVLLCQNEDVFDTLEEGWRCGSFAKFDRGVGECCDGAVVCVWSGPALRIVAQVNFLFKVVQESAGATYVIGNGLLRTNGKCKGEDIFLKEVIELVRIMQFLLQHYVMLEWFLCNVRETRSAVKFFNMNEIGYDFNYFEEVAKILIFMLAVD</sequence>
<accession>A0A0M3K167</accession>